<dbReference type="Pfam" id="PF03107">
    <property type="entry name" value="C1_2"/>
    <property type="match status" value="1"/>
</dbReference>
<dbReference type="InterPro" id="IPR004146">
    <property type="entry name" value="DC1"/>
</dbReference>
<comment type="caution">
    <text evidence="3">The sequence shown here is derived from an EMBL/GenBank/DDBJ whole genome shotgun (WGS) entry which is preliminary data.</text>
</comment>
<accession>A0AAV5JRV5</accession>
<dbReference type="SUPFAM" id="SSF57889">
    <property type="entry name" value="Cysteine-rich domain"/>
    <property type="match status" value="2"/>
</dbReference>
<dbReference type="InterPro" id="IPR046349">
    <property type="entry name" value="C1-like_sf"/>
</dbReference>
<dbReference type="PANTHER" id="PTHR37807">
    <property type="entry name" value="OS07G0160300 PROTEIN"/>
    <property type="match status" value="1"/>
</dbReference>
<organism evidence="3 4">
    <name type="scientific">Rubroshorea leprosula</name>
    <dbReference type="NCBI Taxonomy" id="152421"/>
    <lineage>
        <taxon>Eukaryota</taxon>
        <taxon>Viridiplantae</taxon>
        <taxon>Streptophyta</taxon>
        <taxon>Embryophyta</taxon>
        <taxon>Tracheophyta</taxon>
        <taxon>Spermatophyta</taxon>
        <taxon>Magnoliopsida</taxon>
        <taxon>eudicotyledons</taxon>
        <taxon>Gunneridae</taxon>
        <taxon>Pentapetalae</taxon>
        <taxon>rosids</taxon>
        <taxon>malvids</taxon>
        <taxon>Malvales</taxon>
        <taxon>Dipterocarpaceae</taxon>
        <taxon>Rubroshorea</taxon>
    </lineage>
</organism>
<dbReference type="AlphaFoldDB" id="A0AAV5JRV5"/>
<evidence type="ECO:0000313" key="3">
    <source>
        <dbReference type="EMBL" id="GKV14855.1"/>
    </source>
</evidence>
<gene>
    <name evidence="3" type="ORF">SLEP1_g25664</name>
</gene>
<sequence length="385" mass="43768">MEAENQWIELKRELKNLPMIIAVKGHPIEDRSKAVELAKHLRYSINHQDIASNLQQSLPSSSDKPAATPQLDNLCFNIVCQVASTQLKMEIRVVISAPLHKRIHFDQLVKLAQSADASLMVVQCQTQDERDDLDVRGVVKLAVDTSTPFNVEKLVKKMLDARELLKLKWHFHALKLYTDGKDEQNCKRCSKNISGPCYRCVECDKHDFHKSCGESASSLDGLRENCPSYLKGNKPDCKYFSEQHRCESCKVSNSDFSEHCHHCPFQTNMKLGHLPIVLRHNSHAHPLSLIIMPHAHNYKYACCACGELGESISYRCFDCNFILHIGCVLLQPVLKKLRADATYILLLFTMDWGNMILIMNILNEIFVTMAETQRTGFTSVKDVNV</sequence>
<feature type="domain" description="DC1" evidence="2">
    <location>
        <begin position="281"/>
        <end position="328"/>
    </location>
</feature>
<evidence type="ECO:0000259" key="2">
    <source>
        <dbReference type="Pfam" id="PF03107"/>
    </source>
</evidence>
<reference evidence="3 4" key="1">
    <citation type="journal article" date="2021" name="Commun. Biol.">
        <title>The genome of Shorea leprosula (Dipterocarpaceae) highlights the ecological relevance of drought in aseasonal tropical rainforests.</title>
        <authorList>
            <person name="Ng K.K.S."/>
            <person name="Kobayashi M.J."/>
            <person name="Fawcett J.A."/>
            <person name="Hatakeyama M."/>
            <person name="Paape T."/>
            <person name="Ng C.H."/>
            <person name="Ang C.C."/>
            <person name="Tnah L.H."/>
            <person name="Lee C.T."/>
            <person name="Nishiyama T."/>
            <person name="Sese J."/>
            <person name="O'Brien M.J."/>
            <person name="Copetti D."/>
            <person name="Mohd Noor M.I."/>
            <person name="Ong R.C."/>
            <person name="Putra M."/>
            <person name="Sireger I.Z."/>
            <person name="Indrioko S."/>
            <person name="Kosugi Y."/>
            <person name="Izuno A."/>
            <person name="Isagi Y."/>
            <person name="Lee S.L."/>
            <person name="Shimizu K.K."/>
        </authorList>
    </citation>
    <scope>NUCLEOTIDE SEQUENCE [LARGE SCALE GENOMIC DNA]</scope>
    <source>
        <strain evidence="3">214</strain>
    </source>
</reference>
<proteinExistence type="predicted"/>
<keyword evidence="4" id="KW-1185">Reference proteome</keyword>
<dbReference type="EMBL" id="BPVZ01000042">
    <property type="protein sequence ID" value="GKV14855.1"/>
    <property type="molecule type" value="Genomic_DNA"/>
</dbReference>
<dbReference type="PANTHER" id="PTHR37807:SF4">
    <property type="entry name" value="DC1 DOMAIN-CONTAINING PROTEIN"/>
    <property type="match status" value="1"/>
</dbReference>
<evidence type="ECO:0000256" key="1">
    <source>
        <dbReference type="ARBA" id="ARBA00022737"/>
    </source>
</evidence>
<keyword evidence="1" id="KW-0677">Repeat</keyword>
<dbReference type="Proteomes" id="UP001054252">
    <property type="component" value="Unassembled WGS sequence"/>
</dbReference>
<protein>
    <recommendedName>
        <fullName evidence="2">DC1 domain-containing protein</fullName>
    </recommendedName>
</protein>
<dbReference type="Gene3D" id="3.40.50.300">
    <property type="entry name" value="P-loop containing nucleotide triphosphate hydrolases"/>
    <property type="match status" value="1"/>
</dbReference>
<dbReference type="InterPro" id="IPR027417">
    <property type="entry name" value="P-loop_NTPase"/>
</dbReference>
<name>A0AAV5JRV5_9ROSI</name>
<evidence type="ECO:0000313" key="4">
    <source>
        <dbReference type="Proteomes" id="UP001054252"/>
    </source>
</evidence>